<organism evidence="1 2">
    <name type="scientific">Trifolium medium</name>
    <dbReference type="NCBI Taxonomy" id="97028"/>
    <lineage>
        <taxon>Eukaryota</taxon>
        <taxon>Viridiplantae</taxon>
        <taxon>Streptophyta</taxon>
        <taxon>Embryophyta</taxon>
        <taxon>Tracheophyta</taxon>
        <taxon>Spermatophyta</taxon>
        <taxon>Magnoliopsida</taxon>
        <taxon>eudicotyledons</taxon>
        <taxon>Gunneridae</taxon>
        <taxon>Pentapetalae</taxon>
        <taxon>rosids</taxon>
        <taxon>fabids</taxon>
        <taxon>Fabales</taxon>
        <taxon>Fabaceae</taxon>
        <taxon>Papilionoideae</taxon>
        <taxon>50 kb inversion clade</taxon>
        <taxon>NPAAA clade</taxon>
        <taxon>Hologalegina</taxon>
        <taxon>IRL clade</taxon>
        <taxon>Trifolieae</taxon>
        <taxon>Trifolium</taxon>
    </lineage>
</organism>
<feature type="non-terminal residue" evidence="1">
    <location>
        <position position="62"/>
    </location>
</feature>
<dbReference type="Proteomes" id="UP000265520">
    <property type="component" value="Unassembled WGS sequence"/>
</dbReference>
<keyword evidence="2" id="KW-1185">Reference proteome</keyword>
<comment type="caution">
    <text evidence="1">The sequence shown here is derived from an EMBL/GenBank/DDBJ whole genome shotgun (WGS) entry which is preliminary data.</text>
</comment>
<dbReference type="AlphaFoldDB" id="A0A392UFX0"/>
<name>A0A392UFX0_9FABA</name>
<proteinExistence type="predicted"/>
<protein>
    <submittedName>
        <fullName evidence="1">Gag-pol polyprotein</fullName>
    </submittedName>
</protein>
<evidence type="ECO:0000313" key="1">
    <source>
        <dbReference type="EMBL" id="MCI71717.1"/>
    </source>
</evidence>
<evidence type="ECO:0000313" key="2">
    <source>
        <dbReference type="Proteomes" id="UP000265520"/>
    </source>
</evidence>
<dbReference type="EMBL" id="LXQA010802516">
    <property type="protein sequence ID" value="MCI71717.1"/>
    <property type="molecule type" value="Genomic_DNA"/>
</dbReference>
<dbReference type="PANTHER" id="PTHR32108">
    <property type="entry name" value="DNA-DIRECTED RNA POLYMERASE SUBUNIT ALPHA"/>
    <property type="match status" value="1"/>
</dbReference>
<reference evidence="1 2" key="1">
    <citation type="journal article" date="2018" name="Front. Plant Sci.">
        <title>Red Clover (Trifolium pratense) and Zigzag Clover (T. medium) - A Picture of Genomic Similarities and Differences.</title>
        <authorList>
            <person name="Dluhosova J."/>
            <person name="Istvanek J."/>
            <person name="Nedelnik J."/>
            <person name="Repkova J."/>
        </authorList>
    </citation>
    <scope>NUCLEOTIDE SEQUENCE [LARGE SCALE GENOMIC DNA]</scope>
    <source>
        <strain evidence="2">cv. 10/8</strain>
        <tissue evidence="1">Leaf</tissue>
    </source>
</reference>
<accession>A0A392UFX0</accession>
<sequence length="62" mass="6943">MVEPKPFPPVAPPYPPGFDGNARCDYHDGAPGHNIENGRGFKHKVQELIDRKLLSFKEEPNS</sequence>